<dbReference type="InterPro" id="IPR011042">
    <property type="entry name" value="6-blade_b-propeller_TolB-like"/>
</dbReference>
<accession>A0AA86N3U3</accession>
<dbReference type="Pfam" id="PF05345">
    <property type="entry name" value="He_PIG"/>
    <property type="match status" value="1"/>
</dbReference>
<organism evidence="3 4">
    <name type="scientific">Nitrospira tepida</name>
    <dbReference type="NCBI Taxonomy" id="2973512"/>
    <lineage>
        <taxon>Bacteria</taxon>
        <taxon>Pseudomonadati</taxon>
        <taxon>Nitrospirota</taxon>
        <taxon>Nitrospiria</taxon>
        <taxon>Nitrospirales</taxon>
        <taxon>Nitrospiraceae</taxon>
        <taxon>Nitrospira</taxon>
    </lineage>
</organism>
<proteinExistence type="inferred from homology"/>
<dbReference type="GO" id="GO:0016020">
    <property type="term" value="C:membrane"/>
    <property type="evidence" value="ECO:0007669"/>
    <property type="project" value="InterPro"/>
</dbReference>
<dbReference type="InterPro" id="IPR013783">
    <property type="entry name" value="Ig-like_fold"/>
</dbReference>
<dbReference type="SUPFAM" id="SSF82171">
    <property type="entry name" value="DPP6 N-terminal domain-like"/>
    <property type="match status" value="1"/>
</dbReference>
<dbReference type="KEGG" id="nti:DNFV4_04580"/>
<sequence length="543" mass="56190">MSSQRTLQRIAHAMVVMSVLGFLTACGGGGDSPLAPPNINSNPLPLADVNQPYSADLTATGSGPFTWTVTGLPQGITVDPATGKLTGPATQPGQFNLAIEVKGPGGTDTENLSMTVLDKTHLASVNSDEVQATGGDSGNGFVAPFQRSLDPGISNTGRFVVFDSAATNLGGTNGRRHVYLRDREIGETQLISKKSDGTQGNNDSHVAVVSDDGRFVAFDSFASNLIDGDSNQARDIFLHDRQTGTTVRISQTPQGTEGGCPLGVGENCNSFDPSMSADGNLIAFGTFATLLPEDLNTSTPDIYVLNKSANTLELATKGVGGMAANGGSGSPQISADGRFVVFSSVANNLVANDPDLTTLIDDVFAYNVASKQITKISVTPDPAVAADGASQNPTISNNGSRIAFSSVATNLGTGDSGIRDVFIVDWNGTSAPTNFRRIGGNAESDSPSLSRDGNFLALHSLATDLPIVPPISTNGQQQIYVLQIGTSIKPASVNSAGQMGNGESRFPAISGDGRFIAYYSAASDLVTPDSNGNAFDAFVSQRP</sequence>
<dbReference type="EMBL" id="OX365700">
    <property type="protein sequence ID" value="CAI4034136.1"/>
    <property type="molecule type" value="Genomic_DNA"/>
</dbReference>
<name>A0AA86N3U3_9BACT</name>
<feature type="signal peptide" evidence="2">
    <location>
        <begin position="1"/>
        <end position="27"/>
    </location>
</feature>
<evidence type="ECO:0008006" key="5">
    <source>
        <dbReference type="Google" id="ProtNLM"/>
    </source>
</evidence>
<dbReference type="PROSITE" id="PS51257">
    <property type="entry name" value="PROKAR_LIPOPROTEIN"/>
    <property type="match status" value="1"/>
</dbReference>
<dbReference type="InterPro" id="IPR015919">
    <property type="entry name" value="Cadherin-like_sf"/>
</dbReference>
<dbReference type="GO" id="GO:0005509">
    <property type="term" value="F:calcium ion binding"/>
    <property type="evidence" value="ECO:0007669"/>
    <property type="project" value="InterPro"/>
</dbReference>
<dbReference type="Gene3D" id="2.120.10.30">
    <property type="entry name" value="TolB, C-terminal domain"/>
    <property type="match status" value="2"/>
</dbReference>
<dbReference type="InterPro" id="IPR011659">
    <property type="entry name" value="WD40"/>
</dbReference>
<dbReference type="AlphaFoldDB" id="A0AA86N3U3"/>
<evidence type="ECO:0000256" key="2">
    <source>
        <dbReference type="SAM" id="SignalP"/>
    </source>
</evidence>
<evidence type="ECO:0000313" key="3">
    <source>
        <dbReference type="EMBL" id="CAI4034136.1"/>
    </source>
</evidence>
<evidence type="ECO:0000313" key="4">
    <source>
        <dbReference type="Proteomes" id="UP001179121"/>
    </source>
</evidence>
<dbReference type="PANTHER" id="PTHR36842">
    <property type="entry name" value="PROTEIN TOLB HOMOLOG"/>
    <property type="match status" value="1"/>
</dbReference>
<feature type="chain" id="PRO_5041699636" description="Dystroglycan-type cadherin-like domain-containing protein" evidence="2">
    <location>
        <begin position="28"/>
        <end position="543"/>
    </location>
</feature>
<dbReference type="RefSeq" id="WP_289271547.1">
    <property type="nucleotide sequence ID" value="NZ_OX365700.1"/>
</dbReference>
<dbReference type="Gene3D" id="2.60.40.10">
    <property type="entry name" value="Immunoglobulins"/>
    <property type="match status" value="1"/>
</dbReference>
<dbReference type="SUPFAM" id="SSF49313">
    <property type="entry name" value="Cadherin-like"/>
    <property type="match status" value="1"/>
</dbReference>
<reference evidence="3" key="1">
    <citation type="submission" date="2022-10" db="EMBL/GenBank/DDBJ databases">
        <authorList>
            <person name="Koch H."/>
        </authorList>
    </citation>
    <scope>NUCLEOTIDE SEQUENCE</scope>
    <source>
        <strain evidence="3">DNF</strain>
    </source>
</reference>
<keyword evidence="4" id="KW-1185">Reference proteome</keyword>
<dbReference type="Proteomes" id="UP001179121">
    <property type="component" value="Chromosome"/>
</dbReference>
<evidence type="ECO:0000256" key="1">
    <source>
        <dbReference type="ARBA" id="ARBA00009820"/>
    </source>
</evidence>
<protein>
    <recommendedName>
        <fullName evidence="5">Dystroglycan-type cadherin-like domain-containing protein</fullName>
    </recommendedName>
</protein>
<keyword evidence="2" id="KW-0732">Signal</keyword>
<dbReference type="PANTHER" id="PTHR36842:SF1">
    <property type="entry name" value="PROTEIN TOLB"/>
    <property type="match status" value="1"/>
</dbReference>
<comment type="similarity">
    <text evidence="1">Belongs to the TolB family.</text>
</comment>
<dbReference type="Pfam" id="PF07676">
    <property type="entry name" value="PD40"/>
    <property type="match status" value="1"/>
</dbReference>
<gene>
    <name evidence="3" type="ORF">DNFV4_04580</name>
</gene>